<organism evidence="3 4">
    <name type="scientific">Brassica rapa subsp. trilocularis</name>
    <dbReference type="NCBI Taxonomy" id="1813537"/>
    <lineage>
        <taxon>Eukaryota</taxon>
        <taxon>Viridiplantae</taxon>
        <taxon>Streptophyta</taxon>
        <taxon>Embryophyta</taxon>
        <taxon>Tracheophyta</taxon>
        <taxon>Spermatophyta</taxon>
        <taxon>Magnoliopsida</taxon>
        <taxon>eudicotyledons</taxon>
        <taxon>Gunneridae</taxon>
        <taxon>Pentapetalae</taxon>
        <taxon>rosids</taxon>
        <taxon>malvids</taxon>
        <taxon>Brassicales</taxon>
        <taxon>Brassicaceae</taxon>
        <taxon>Brassiceae</taxon>
        <taxon>Brassica</taxon>
    </lineage>
</organism>
<name>A0ABQ7NII2_BRACM</name>
<dbReference type="InterPro" id="IPR002156">
    <property type="entry name" value="RNaseH_domain"/>
</dbReference>
<gene>
    <name evidence="3" type="primary">A02p035030.1_BraROA</name>
    <name evidence="3" type="ORF">IGI04_007020</name>
</gene>
<comment type="caution">
    <text evidence="3">The sequence shown here is derived from an EMBL/GenBank/DDBJ whole genome shotgun (WGS) entry which is preliminary data.</text>
</comment>
<dbReference type="Pfam" id="PF13456">
    <property type="entry name" value="RVT_3"/>
    <property type="match status" value="1"/>
</dbReference>
<dbReference type="InterPro" id="IPR036397">
    <property type="entry name" value="RNaseH_sf"/>
</dbReference>
<feature type="non-terminal residue" evidence="3">
    <location>
        <position position="1"/>
    </location>
</feature>
<reference evidence="3 4" key="1">
    <citation type="submission" date="2021-03" db="EMBL/GenBank/DDBJ databases">
        <authorList>
            <person name="King G.J."/>
            <person name="Bancroft I."/>
            <person name="Baten A."/>
            <person name="Bloomfield J."/>
            <person name="Borpatragohain P."/>
            <person name="He Z."/>
            <person name="Irish N."/>
            <person name="Irwin J."/>
            <person name="Liu K."/>
            <person name="Mauleon R.P."/>
            <person name="Moore J."/>
            <person name="Morris R."/>
            <person name="Ostergaard L."/>
            <person name="Wang B."/>
            <person name="Wells R."/>
        </authorList>
    </citation>
    <scope>NUCLEOTIDE SEQUENCE [LARGE SCALE GENOMIC DNA]</scope>
    <source>
        <strain evidence="3">R-o-18</strain>
        <tissue evidence="3">Leaf</tissue>
    </source>
</reference>
<evidence type="ECO:0000313" key="4">
    <source>
        <dbReference type="Proteomes" id="UP000823674"/>
    </source>
</evidence>
<dbReference type="Gene3D" id="3.30.420.10">
    <property type="entry name" value="Ribonuclease H-like superfamily/Ribonuclease H"/>
    <property type="match status" value="1"/>
</dbReference>
<evidence type="ECO:0000256" key="1">
    <source>
        <dbReference type="SAM" id="MobiDB-lite"/>
    </source>
</evidence>
<evidence type="ECO:0000259" key="2">
    <source>
        <dbReference type="Pfam" id="PF13456"/>
    </source>
</evidence>
<accession>A0ABQ7NII2</accession>
<feature type="compositionally biased region" description="Polar residues" evidence="1">
    <location>
        <begin position="1"/>
        <end position="10"/>
    </location>
</feature>
<feature type="domain" description="RNase H type-1" evidence="2">
    <location>
        <begin position="416"/>
        <end position="530"/>
    </location>
</feature>
<dbReference type="PANTHER" id="PTHR47074">
    <property type="entry name" value="BNAC02G40300D PROTEIN"/>
    <property type="match status" value="1"/>
</dbReference>
<dbReference type="EMBL" id="JADBGQ010000002">
    <property type="protein sequence ID" value="KAG5410701.1"/>
    <property type="molecule type" value="Genomic_DNA"/>
</dbReference>
<feature type="region of interest" description="Disordered" evidence="1">
    <location>
        <begin position="1"/>
        <end position="30"/>
    </location>
</feature>
<dbReference type="PANTHER" id="PTHR47074:SF53">
    <property type="entry name" value="REVERSE TRANSCRIPTASE-LIKE PROTEIN"/>
    <property type="match status" value="1"/>
</dbReference>
<keyword evidence="4" id="KW-1185">Reference proteome</keyword>
<protein>
    <recommendedName>
        <fullName evidence="2">RNase H type-1 domain-containing protein</fullName>
    </recommendedName>
</protein>
<evidence type="ECO:0000313" key="3">
    <source>
        <dbReference type="EMBL" id="KAG5410701.1"/>
    </source>
</evidence>
<proteinExistence type="predicted"/>
<dbReference type="Proteomes" id="UP000823674">
    <property type="component" value="Chromosome A02"/>
</dbReference>
<dbReference type="InterPro" id="IPR052929">
    <property type="entry name" value="RNase_H-like_EbsB-rel"/>
</dbReference>
<sequence length="561" mass="63142">ERAPRNTPTAATEAPRLEGPPGFPPLFPELHGEERNMALQYVAHADETERRARILRVQQSIEEERVNPPAVLTKISHEVDKEKGLVFNYEDSPANDHPLMRKSSFPTRSAPAGDSNRVLLVGTSSGESNNIPSSPKGSTVVEAKIFKATSTGSLRNKKKKPRQRPPAWVRHVRPARNTVYGGIEDKEGSILIKGWLAKLGLMRLLLGAGKETRLKHTHQLWIGYQDVDESSHAGRSEFTSTHNKEARPPMYKQDSVVDLTLTVRDLWFPNSQVWNAQKLFETFTEEDALLILKIRPSPSGQDSDVWGFTKNGSYTTQSAYRMLSGSKKQQGDQNRFEAFPWVLWHLWKARNALVFEKTRLTPNSITTKALEESVIWFLAQQQVPEPTTIEVSTNSLIGTWEKPPSDMVKCNVGMAWSDTCLMSGSSWIVRDYQGQAIQHSRLAITGSSSKRESDIRSLLWAVQAMGDLRHKKVLFEASSLEVREALLNPLRFPELSPLILKILELLNRFEKWAVFHVSAHMNRIAKNIAESVILGTRLQSYVAAGGPCWLHKMLEEDANST</sequence>